<evidence type="ECO:0000259" key="3">
    <source>
        <dbReference type="Pfam" id="PF13193"/>
    </source>
</evidence>
<name>A0AA38Y6J9_9EURO</name>
<gene>
    <name evidence="4" type="ORF">H2204_004815</name>
</gene>
<dbReference type="Proteomes" id="UP001172681">
    <property type="component" value="Unassembled WGS sequence"/>
</dbReference>
<dbReference type="FunFam" id="3.30.300.30:FF:000007">
    <property type="entry name" value="4-coumarate--CoA ligase 2"/>
    <property type="match status" value="1"/>
</dbReference>
<dbReference type="InterPro" id="IPR025110">
    <property type="entry name" value="AMP-bd_C"/>
</dbReference>
<dbReference type="SUPFAM" id="SSF56801">
    <property type="entry name" value="Acetyl-CoA synthetase-like"/>
    <property type="match status" value="1"/>
</dbReference>
<keyword evidence="5" id="KW-1185">Reference proteome</keyword>
<dbReference type="EMBL" id="JAPDRN010000025">
    <property type="protein sequence ID" value="KAJ9637391.1"/>
    <property type="molecule type" value="Genomic_DNA"/>
</dbReference>
<dbReference type="PANTHER" id="PTHR24096">
    <property type="entry name" value="LONG-CHAIN-FATTY-ACID--COA LIGASE"/>
    <property type="match status" value="1"/>
</dbReference>
<dbReference type="InterPro" id="IPR045851">
    <property type="entry name" value="AMP-bd_C_sf"/>
</dbReference>
<feature type="domain" description="AMP-binding enzyme C-terminal" evidence="3">
    <location>
        <begin position="15"/>
        <end position="96"/>
    </location>
</feature>
<dbReference type="Pfam" id="PF13193">
    <property type="entry name" value="AMP-binding_C"/>
    <property type="match status" value="1"/>
</dbReference>
<accession>A0AA38Y6J9</accession>
<dbReference type="Gene3D" id="3.30.300.30">
    <property type="match status" value="1"/>
</dbReference>
<evidence type="ECO:0000256" key="2">
    <source>
        <dbReference type="ARBA" id="ARBA00022598"/>
    </source>
</evidence>
<keyword evidence="2" id="KW-0436">Ligase</keyword>
<evidence type="ECO:0000256" key="1">
    <source>
        <dbReference type="ARBA" id="ARBA00006432"/>
    </source>
</evidence>
<comment type="caution">
    <text evidence="4">The sequence shown here is derived from an EMBL/GenBank/DDBJ whole genome shotgun (WGS) entry which is preliminary data.</text>
</comment>
<proteinExistence type="inferred from homology"/>
<comment type="similarity">
    <text evidence="1">Belongs to the ATP-dependent AMP-binding enzyme family.</text>
</comment>
<organism evidence="4 5">
    <name type="scientific">Knufia peltigerae</name>
    <dbReference type="NCBI Taxonomy" id="1002370"/>
    <lineage>
        <taxon>Eukaryota</taxon>
        <taxon>Fungi</taxon>
        <taxon>Dikarya</taxon>
        <taxon>Ascomycota</taxon>
        <taxon>Pezizomycotina</taxon>
        <taxon>Eurotiomycetes</taxon>
        <taxon>Chaetothyriomycetidae</taxon>
        <taxon>Chaetothyriales</taxon>
        <taxon>Trichomeriaceae</taxon>
        <taxon>Knufia</taxon>
    </lineage>
</organism>
<dbReference type="GO" id="GO:0016405">
    <property type="term" value="F:CoA-ligase activity"/>
    <property type="evidence" value="ECO:0007669"/>
    <property type="project" value="TreeGrafter"/>
</dbReference>
<sequence length="117" mass="12803">MELIKVRGFQVAPAELEAVLMSHPLIAAAAVIGIPAPNPLDGELPRAFVVRKEGNDVDRPSENQVKKYAAKRLAKYKQLAGGVVFISDLPQTASGKYLKRDLRDLYKKTVTSSKTKV</sequence>
<evidence type="ECO:0000313" key="5">
    <source>
        <dbReference type="Proteomes" id="UP001172681"/>
    </source>
</evidence>
<dbReference type="PANTHER" id="PTHR24096:SF149">
    <property type="entry name" value="AMP-BINDING DOMAIN-CONTAINING PROTEIN-RELATED"/>
    <property type="match status" value="1"/>
</dbReference>
<protein>
    <recommendedName>
        <fullName evidence="3">AMP-binding enzyme C-terminal domain-containing protein</fullName>
    </recommendedName>
</protein>
<dbReference type="AlphaFoldDB" id="A0AA38Y6J9"/>
<evidence type="ECO:0000313" key="4">
    <source>
        <dbReference type="EMBL" id="KAJ9637391.1"/>
    </source>
</evidence>
<reference evidence="4" key="1">
    <citation type="submission" date="2022-10" db="EMBL/GenBank/DDBJ databases">
        <title>Culturing micro-colonial fungi from biological soil crusts in the Mojave desert and describing Neophaeococcomyces mojavensis, and introducing the new genera and species Taxawa tesnikishii.</title>
        <authorList>
            <person name="Kurbessoian T."/>
            <person name="Stajich J.E."/>
        </authorList>
    </citation>
    <scope>NUCLEOTIDE SEQUENCE</scope>
    <source>
        <strain evidence="4">TK_35</strain>
    </source>
</reference>